<dbReference type="GO" id="GO:0015086">
    <property type="term" value="F:cadmium ion transmembrane transporter activity"/>
    <property type="evidence" value="ECO:0007669"/>
    <property type="project" value="TreeGrafter"/>
</dbReference>
<evidence type="ECO:0000313" key="8">
    <source>
        <dbReference type="EMBL" id="OIP98285.1"/>
    </source>
</evidence>
<evidence type="ECO:0000313" key="9">
    <source>
        <dbReference type="Proteomes" id="UP000183245"/>
    </source>
</evidence>
<dbReference type="GO" id="GO:0005384">
    <property type="term" value="F:manganese ion transmembrane transporter activity"/>
    <property type="evidence" value="ECO:0007669"/>
    <property type="project" value="TreeGrafter"/>
</dbReference>
<dbReference type="PANTHER" id="PTHR11706">
    <property type="entry name" value="SOLUTE CARRIER PROTEIN FAMILY 11 MEMBER"/>
    <property type="match status" value="1"/>
</dbReference>
<dbReference type="GO" id="GO:0005886">
    <property type="term" value="C:plasma membrane"/>
    <property type="evidence" value="ECO:0007669"/>
    <property type="project" value="TreeGrafter"/>
</dbReference>
<dbReference type="GO" id="GO:0034755">
    <property type="term" value="P:iron ion transmembrane transport"/>
    <property type="evidence" value="ECO:0007669"/>
    <property type="project" value="TreeGrafter"/>
</dbReference>
<feature type="transmembrane region" description="Helical" evidence="6">
    <location>
        <begin position="119"/>
        <end position="138"/>
    </location>
</feature>
<dbReference type="AlphaFoldDB" id="A0A1J5IMA6"/>
<dbReference type="STRING" id="1817892.AUK40_01775"/>
<dbReference type="InterPro" id="IPR001046">
    <property type="entry name" value="NRAMP_fam"/>
</dbReference>
<gene>
    <name evidence="8" type="ORF">AUK40_01775</name>
</gene>
<feature type="transmembrane region" description="Helical" evidence="6">
    <location>
        <begin position="150"/>
        <end position="169"/>
    </location>
</feature>
<feature type="chain" id="PRO_5012588637" evidence="7">
    <location>
        <begin position="29"/>
        <end position="413"/>
    </location>
</feature>
<comment type="caution">
    <text evidence="8">The sequence shown here is derived from an EMBL/GenBank/DDBJ whole genome shotgun (WGS) entry which is preliminary data.</text>
</comment>
<feature type="transmembrane region" description="Helical" evidence="6">
    <location>
        <begin position="324"/>
        <end position="342"/>
    </location>
</feature>
<feature type="transmembrane region" description="Helical" evidence="6">
    <location>
        <begin position="93"/>
        <end position="113"/>
    </location>
</feature>
<evidence type="ECO:0000256" key="3">
    <source>
        <dbReference type="ARBA" id="ARBA00022692"/>
    </source>
</evidence>
<dbReference type="Proteomes" id="UP000183245">
    <property type="component" value="Unassembled WGS sequence"/>
</dbReference>
<feature type="transmembrane region" description="Helical" evidence="6">
    <location>
        <begin position="189"/>
        <end position="210"/>
    </location>
</feature>
<accession>A0A1J5IMA6</accession>
<feature type="transmembrane region" description="Helical" evidence="6">
    <location>
        <begin position="348"/>
        <end position="370"/>
    </location>
</feature>
<reference evidence="8 9" key="1">
    <citation type="journal article" date="2016" name="Environ. Microbiol.">
        <title>Genomic resolution of a cold subsurface aquifer community provides metabolic insights for novel microbes adapted to high CO concentrations.</title>
        <authorList>
            <person name="Probst A.J."/>
            <person name="Castelle C.J."/>
            <person name="Singh A."/>
            <person name="Brown C.T."/>
            <person name="Anantharaman K."/>
            <person name="Sharon I."/>
            <person name="Hug L.A."/>
            <person name="Burstein D."/>
            <person name="Emerson J.B."/>
            <person name="Thomas B.C."/>
            <person name="Banfield J.F."/>
        </authorList>
    </citation>
    <scope>NUCLEOTIDE SEQUENCE [LARGE SCALE GENOMIC DNA]</scope>
    <source>
        <strain evidence="8">CG2_30_54_11</strain>
    </source>
</reference>
<dbReference type="Pfam" id="PF01566">
    <property type="entry name" value="Nramp"/>
    <property type="match status" value="1"/>
</dbReference>
<keyword evidence="2" id="KW-0813">Transport</keyword>
<name>A0A1J5IMA6_9BACT</name>
<feature type="transmembrane region" description="Helical" evidence="6">
    <location>
        <begin position="231"/>
        <end position="254"/>
    </location>
</feature>
<keyword evidence="7" id="KW-0732">Signal</keyword>
<evidence type="ECO:0000256" key="4">
    <source>
        <dbReference type="ARBA" id="ARBA00022989"/>
    </source>
</evidence>
<proteinExistence type="predicted"/>
<feature type="signal peptide" evidence="7">
    <location>
        <begin position="1"/>
        <end position="28"/>
    </location>
</feature>
<comment type="subcellular location">
    <subcellularLocation>
        <location evidence="1">Membrane</location>
        <topology evidence="1">Multi-pass membrane protein</topology>
    </subcellularLocation>
</comment>
<evidence type="ECO:0000256" key="2">
    <source>
        <dbReference type="ARBA" id="ARBA00022448"/>
    </source>
</evidence>
<dbReference type="PANTHER" id="PTHR11706:SF33">
    <property type="entry name" value="NATURAL RESISTANCE-ASSOCIATED MACROPHAGE PROTEIN 2"/>
    <property type="match status" value="1"/>
</dbReference>
<feature type="transmembrane region" description="Helical" evidence="6">
    <location>
        <begin position="390"/>
        <end position="412"/>
    </location>
</feature>
<protein>
    <submittedName>
        <fullName evidence="8">Mn transporter</fullName>
    </submittedName>
</protein>
<feature type="transmembrane region" description="Helical" evidence="6">
    <location>
        <begin position="274"/>
        <end position="303"/>
    </location>
</feature>
<keyword evidence="3 6" id="KW-0812">Transmembrane</keyword>
<evidence type="ECO:0000256" key="5">
    <source>
        <dbReference type="ARBA" id="ARBA00023136"/>
    </source>
</evidence>
<keyword evidence="5 6" id="KW-0472">Membrane</keyword>
<organism evidence="8 9">
    <name type="scientific">Candidatus Wirthbacteria bacterium CG2_30_54_11</name>
    <dbReference type="NCBI Taxonomy" id="1817892"/>
    <lineage>
        <taxon>Bacteria</taxon>
        <taxon>Candidatus Wirthbacteria</taxon>
    </lineage>
</organism>
<evidence type="ECO:0000256" key="1">
    <source>
        <dbReference type="ARBA" id="ARBA00004141"/>
    </source>
</evidence>
<sequence length="413" mass="44568">MKLPFKFSFRRLLLVLAVLGPGIISANADNDAAGITTYTVTGARYGYKLLFSLLIITIVLAITQELGARIGVISGKGLGGVIREKFGLKLTMLAMGAMLIANFGVIVADMAGVAEAMSLFGVTKYLSVPIFTVLLWLVLYKGSFAKAEKFFLVLSAMYIVYIVTAFYTKPDWGLALSSLVTPHIQFDKAYLVTLMALIGTTVTPWGQFFIQSYIVDKSTPAGHYGFQRLEIFFGAFLTDFISFFIIVTATNTLFKNGIFVNNASEAALSLAPLAGAQATSLFAFGLLVAGLLGVSIVTLATAYALCETFGFESAMDRSWKDAPVFYSLITFFLVIASLIVIIPGIPLFPIMISSQVINGLILPIILVYVYKIINDRKIMGAYTNGKTANFFALSAVGLLTIASLVVALTSIFT</sequence>
<feature type="transmembrane region" description="Helical" evidence="6">
    <location>
        <begin position="49"/>
        <end position="72"/>
    </location>
</feature>
<evidence type="ECO:0000256" key="6">
    <source>
        <dbReference type="SAM" id="Phobius"/>
    </source>
</evidence>
<keyword evidence="4 6" id="KW-1133">Transmembrane helix</keyword>
<dbReference type="EMBL" id="MNZT01000032">
    <property type="protein sequence ID" value="OIP98285.1"/>
    <property type="molecule type" value="Genomic_DNA"/>
</dbReference>
<evidence type="ECO:0000256" key="7">
    <source>
        <dbReference type="SAM" id="SignalP"/>
    </source>
</evidence>